<name>A0A263BSA7_9BACI</name>
<keyword evidence="6" id="KW-1185">Reference proteome</keyword>
<dbReference type="PROSITE" id="PS50887">
    <property type="entry name" value="GGDEF"/>
    <property type="match status" value="1"/>
</dbReference>
<feature type="domain" description="PAS" evidence="1">
    <location>
        <begin position="60"/>
        <end position="111"/>
    </location>
</feature>
<dbReference type="InterPro" id="IPR001633">
    <property type="entry name" value="EAL_dom"/>
</dbReference>
<protein>
    <submittedName>
        <fullName evidence="5">GGDEF domain-containing protein</fullName>
    </submittedName>
</protein>
<evidence type="ECO:0000259" key="3">
    <source>
        <dbReference type="PROSITE" id="PS50883"/>
    </source>
</evidence>
<sequence length="712" mass="81740">MCKSKINKIASLDLKVEPIEDNYDNFTDDNIGEQENLVFYKMMFETMVQHAPVSMYILQEGTYSYVNKHFCDMVGYTQEELHSGTVTFEQLVHPEDLHLVQKSITSRMENKETTARYRIRAFKKEGSLIYVEIHATKTFINDKYASVGTVFDVTEEVTTQMRLKENRERFNSLFYNNPDAIFTFDLEGNFTDANPSCEDVSGYSLNELLEMSFTPLILSEDLPSAIKYFEEATKGITNTYDLSITRKDGILARLNVTSFPMRIDGKIVGAYGIAKDITKKFEFEKTMNELAFYDQLTKLPNRKLFEDRLQQLIEQSREKESCYAVLFLDLDRFKFINDSLGHQLGDEFLKIVSDRISNTLRQKDTVGRFAGDEFCILIPDTNEKEVVLLAERINQLLAEPFTIMGNSISVSASIGIAFNNKHNDNNADELIRNADTAMYYTKKYGKNNYTVYSRELDTNTAYKLSIERDLKTAIHQEQFTLHYQPIKSIKTGELSAMEALIRWNHPVHGLIPPDHFIPVSEESGQIVSIGKWVLRESCKQNKLWQDLGHRPFKIAVNISTIQLKHQNFVFIVKEILNETGLDPKWLELEVTESILMEDNEILKGVLIELKDIGVSISIDDFGTGYTSLSYLRQFSFDRVKIDRSFIKDISHDLNGKAITSTIISLAHKLKMGVIAEGIEDEIQLAFLKEEDCDEGQGYYFSRPLPAEMHKIP</sequence>
<dbReference type="FunFam" id="3.20.20.450:FF:000001">
    <property type="entry name" value="Cyclic di-GMP phosphodiesterase yahA"/>
    <property type="match status" value="1"/>
</dbReference>
<dbReference type="PROSITE" id="PS50883">
    <property type="entry name" value="EAL"/>
    <property type="match status" value="1"/>
</dbReference>
<dbReference type="RefSeq" id="WP_094924855.1">
    <property type="nucleotide sequence ID" value="NZ_NPIA01000005.1"/>
</dbReference>
<dbReference type="SMART" id="SM00267">
    <property type="entry name" value="GGDEF"/>
    <property type="match status" value="1"/>
</dbReference>
<dbReference type="SUPFAM" id="SSF141868">
    <property type="entry name" value="EAL domain-like"/>
    <property type="match status" value="1"/>
</dbReference>
<dbReference type="SMART" id="SM00086">
    <property type="entry name" value="PAC"/>
    <property type="match status" value="2"/>
</dbReference>
<comment type="caution">
    <text evidence="5">The sequence shown here is derived from an EMBL/GenBank/DDBJ whole genome shotgun (WGS) entry which is preliminary data.</text>
</comment>
<reference evidence="5 6" key="2">
    <citation type="submission" date="2017-09" db="EMBL/GenBank/DDBJ databases">
        <title>Bacillus patelloidae sp. nov., isolated from the intestinal tract of a marine limpet.</title>
        <authorList>
            <person name="Liu R."/>
            <person name="Dong C."/>
            <person name="Shao Z."/>
        </authorList>
    </citation>
    <scope>NUCLEOTIDE SEQUENCE [LARGE SCALE GENOMIC DNA]</scope>
    <source>
        <strain evidence="5 6">SA5d-4</strain>
    </source>
</reference>
<dbReference type="SMART" id="SM00052">
    <property type="entry name" value="EAL"/>
    <property type="match status" value="1"/>
</dbReference>
<dbReference type="Pfam" id="PF08447">
    <property type="entry name" value="PAS_3"/>
    <property type="match status" value="1"/>
</dbReference>
<evidence type="ECO:0000313" key="5">
    <source>
        <dbReference type="EMBL" id="OZM56600.1"/>
    </source>
</evidence>
<dbReference type="CDD" id="cd01948">
    <property type="entry name" value="EAL"/>
    <property type="match status" value="1"/>
</dbReference>
<evidence type="ECO:0000313" key="6">
    <source>
        <dbReference type="Proteomes" id="UP000217083"/>
    </source>
</evidence>
<dbReference type="Gene3D" id="3.30.450.20">
    <property type="entry name" value="PAS domain"/>
    <property type="match status" value="2"/>
</dbReference>
<dbReference type="InterPro" id="IPR052155">
    <property type="entry name" value="Biofilm_reg_signaling"/>
</dbReference>
<dbReference type="SUPFAM" id="SSF55073">
    <property type="entry name" value="Nucleotide cyclase"/>
    <property type="match status" value="1"/>
</dbReference>
<dbReference type="Proteomes" id="UP000217083">
    <property type="component" value="Unassembled WGS sequence"/>
</dbReference>
<dbReference type="PANTHER" id="PTHR44757">
    <property type="entry name" value="DIGUANYLATE CYCLASE DGCP"/>
    <property type="match status" value="1"/>
</dbReference>
<dbReference type="NCBIfam" id="TIGR00229">
    <property type="entry name" value="sensory_box"/>
    <property type="match status" value="2"/>
</dbReference>
<evidence type="ECO:0000259" key="2">
    <source>
        <dbReference type="PROSITE" id="PS50113"/>
    </source>
</evidence>
<dbReference type="FunFam" id="3.30.70.270:FF:000001">
    <property type="entry name" value="Diguanylate cyclase domain protein"/>
    <property type="match status" value="1"/>
</dbReference>
<evidence type="ECO:0000259" key="1">
    <source>
        <dbReference type="PROSITE" id="PS50112"/>
    </source>
</evidence>
<feature type="domain" description="PAC" evidence="2">
    <location>
        <begin position="238"/>
        <end position="289"/>
    </location>
</feature>
<dbReference type="NCBIfam" id="TIGR00254">
    <property type="entry name" value="GGDEF"/>
    <property type="match status" value="1"/>
</dbReference>
<dbReference type="Pfam" id="PF13426">
    <property type="entry name" value="PAS_9"/>
    <property type="match status" value="1"/>
</dbReference>
<dbReference type="AlphaFoldDB" id="A0A263BSA7"/>
<dbReference type="PROSITE" id="PS50112">
    <property type="entry name" value="PAS"/>
    <property type="match status" value="2"/>
</dbReference>
<dbReference type="InterPro" id="IPR043128">
    <property type="entry name" value="Rev_trsase/Diguanyl_cyclase"/>
</dbReference>
<dbReference type="SUPFAM" id="SSF55785">
    <property type="entry name" value="PYP-like sensor domain (PAS domain)"/>
    <property type="match status" value="2"/>
</dbReference>
<dbReference type="InterPro" id="IPR035919">
    <property type="entry name" value="EAL_sf"/>
</dbReference>
<dbReference type="PROSITE" id="PS50113">
    <property type="entry name" value="PAC"/>
    <property type="match status" value="1"/>
</dbReference>
<organism evidence="5 6">
    <name type="scientific">Lottiidibacillus patelloidae</name>
    <dbReference type="NCBI Taxonomy" id="2670334"/>
    <lineage>
        <taxon>Bacteria</taxon>
        <taxon>Bacillati</taxon>
        <taxon>Bacillota</taxon>
        <taxon>Bacilli</taxon>
        <taxon>Bacillales</taxon>
        <taxon>Bacillaceae</taxon>
        <taxon>Lottiidibacillus</taxon>
    </lineage>
</organism>
<dbReference type="InterPro" id="IPR000014">
    <property type="entry name" value="PAS"/>
</dbReference>
<evidence type="ECO:0000259" key="4">
    <source>
        <dbReference type="PROSITE" id="PS50887"/>
    </source>
</evidence>
<feature type="domain" description="PAS" evidence="1">
    <location>
        <begin position="166"/>
        <end position="236"/>
    </location>
</feature>
<dbReference type="Gene3D" id="3.30.70.270">
    <property type="match status" value="1"/>
</dbReference>
<dbReference type="Pfam" id="PF00563">
    <property type="entry name" value="EAL"/>
    <property type="match status" value="1"/>
</dbReference>
<dbReference type="CDD" id="cd00130">
    <property type="entry name" value="PAS"/>
    <property type="match status" value="2"/>
</dbReference>
<dbReference type="InterPro" id="IPR029787">
    <property type="entry name" value="Nucleotide_cyclase"/>
</dbReference>
<feature type="domain" description="EAL" evidence="3">
    <location>
        <begin position="463"/>
        <end position="712"/>
    </location>
</feature>
<dbReference type="InterPro" id="IPR013655">
    <property type="entry name" value="PAS_fold_3"/>
</dbReference>
<dbReference type="InterPro" id="IPR001610">
    <property type="entry name" value="PAC"/>
</dbReference>
<dbReference type="SMART" id="SM00091">
    <property type="entry name" value="PAS"/>
    <property type="match status" value="2"/>
</dbReference>
<accession>A0A263BSA7</accession>
<dbReference type="InterPro" id="IPR000160">
    <property type="entry name" value="GGDEF_dom"/>
</dbReference>
<reference evidence="6" key="1">
    <citation type="submission" date="2017-08" db="EMBL/GenBank/DDBJ databases">
        <authorList>
            <person name="Huang Z."/>
        </authorList>
    </citation>
    <scope>NUCLEOTIDE SEQUENCE [LARGE SCALE GENOMIC DNA]</scope>
    <source>
        <strain evidence="6">SA5d-4</strain>
    </source>
</reference>
<dbReference type="InterPro" id="IPR000700">
    <property type="entry name" value="PAS-assoc_C"/>
</dbReference>
<dbReference type="CDD" id="cd01949">
    <property type="entry name" value="GGDEF"/>
    <property type="match status" value="1"/>
</dbReference>
<dbReference type="Gene3D" id="3.20.20.450">
    <property type="entry name" value="EAL domain"/>
    <property type="match status" value="1"/>
</dbReference>
<proteinExistence type="predicted"/>
<feature type="domain" description="GGDEF" evidence="4">
    <location>
        <begin position="321"/>
        <end position="454"/>
    </location>
</feature>
<dbReference type="InterPro" id="IPR035965">
    <property type="entry name" value="PAS-like_dom_sf"/>
</dbReference>
<gene>
    <name evidence="5" type="ORF">CIB95_10265</name>
</gene>
<dbReference type="Pfam" id="PF00990">
    <property type="entry name" value="GGDEF"/>
    <property type="match status" value="1"/>
</dbReference>
<dbReference type="PANTHER" id="PTHR44757:SF2">
    <property type="entry name" value="BIOFILM ARCHITECTURE MAINTENANCE PROTEIN MBAA"/>
    <property type="match status" value="1"/>
</dbReference>
<dbReference type="EMBL" id="NPIA01000005">
    <property type="protein sequence ID" value="OZM56600.1"/>
    <property type="molecule type" value="Genomic_DNA"/>
</dbReference>